<dbReference type="STRING" id="1045855.DSC_01510"/>
<keyword evidence="7" id="KW-0472">Membrane</keyword>
<accession>G7UU66</accession>
<evidence type="ECO:0000259" key="13">
    <source>
        <dbReference type="Pfam" id="PF01103"/>
    </source>
</evidence>
<evidence type="ECO:0000256" key="8">
    <source>
        <dbReference type="ARBA" id="ARBA00023237"/>
    </source>
</evidence>
<keyword evidence="8" id="KW-0998">Cell outer membrane</keyword>
<dbReference type="Gene3D" id="2.40.160.50">
    <property type="entry name" value="membrane protein fhac: a member of the omp85/tpsb transporter family"/>
    <property type="match status" value="1"/>
</dbReference>
<proteinExistence type="inferred from homology"/>
<comment type="subunit">
    <text evidence="10">Interacts with TamB to form the translocation and assembly module (TAM).</text>
</comment>
<comment type="subcellular location">
    <subcellularLocation>
        <location evidence="1">Cell outer membrane</location>
    </subcellularLocation>
</comment>
<protein>
    <recommendedName>
        <fullName evidence="3">Translocation and assembly module subunit TamA</fullName>
    </recommendedName>
    <alternativeName>
        <fullName evidence="9">Autotransporter assembly factor TamA</fullName>
    </alternativeName>
</protein>
<evidence type="ECO:0000256" key="5">
    <source>
        <dbReference type="ARBA" id="ARBA00022692"/>
    </source>
</evidence>
<gene>
    <name evidence="16" type="ordered locus">DSC_01510</name>
</gene>
<dbReference type="GO" id="GO:0009306">
    <property type="term" value="P:protein secretion"/>
    <property type="evidence" value="ECO:0007669"/>
    <property type="project" value="TreeGrafter"/>
</dbReference>
<evidence type="ECO:0000256" key="4">
    <source>
        <dbReference type="ARBA" id="ARBA00022452"/>
    </source>
</evidence>
<evidence type="ECO:0000256" key="1">
    <source>
        <dbReference type="ARBA" id="ARBA00004442"/>
    </source>
</evidence>
<feature type="compositionally biased region" description="Low complexity" evidence="11">
    <location>
        <begin position="104"/>
        <end position="118"/>
    </location>
</feature>
<evidence type="ECO:0000256" key="12">
    <source>
        <dbReference type="SAM" id="SignalP"/>
    </source>
</evidence>
<dbReference type="InterPro" id="IPR010827">
    <property type="entry name" value="BamA/TamA_POTRA"/>
</dbReference>
<dbReference type="InterPro" id="IPR039910">
    <property type="entry name" value="D15-like"/>
</dbReference>
<dbReference type="Pfam" id="PF17243">
    <property type="entry name" value="POTRA_TamA_1"/>
    <property type="match status" value="1"/>
</dbReference>
<dbReference type="EMBL" id="CP003093">
    <property type="protein sequence ID" value="AER54955.1"/>
    <property type="molecule type" value="Genomic_DNA"/>
</dbReference>
<evidence type="ECO:0000313" key="16">
    <source>
        <dbReference type="EMBL" id="AER54955.1"/>
    </source>
</evidence>
<dbReference type="InterPro" id="IPR000184">
    <property type="entry name" value="Bac_surfAg_D15"/>
</dbReference>
<dbReference type="Proteomes" id="UP000005870">
    <property type="component" value="Chromosome"/>
</dbReference>
<dbReference type="KEGG" id="psd:DSC_01510"/>
<evidence type="ECO:0000256" key="11">
    <source>
        <dbReference type="SAM" id="MobiDB-lite"/>
    </source>
</evidence>
<evidence type="ECO:0000256" key="7">
    <source>
        <dbReference type="ARBA" id="ARBA00023136"/>
    </source>
</evidence>
<comment type="similarity">
    <text evidence="2">Belongs to the TamA family.</text>
</comment>
<dbReference type="InterPro" id="IPR035243">
    <property type="entry name" value="TamA_POTRA_Dom_1"/>
</dbReference>
<evidence type="ECO:0000259" key="15">
    <source>
        <dbReference type="Pfam" id="PF17243"/>
    </source>
</evidence>
<dbReference type="OrthoDB" id="9769707at2"/>
<feature type="region of interest" description="Disordered" evidence="11">
    <location>
        <begin position="93"/>
        <end position="184"/>
    </location>
</feature>
<dbReference type="Pfam" id="PF01103">
    <property type="entry name" value="Omp85"/>
    <property type="match status" value="1"/>
</dbReference>
<dbReference type="PANTHER" id="PTHR12815:SF47">
    <property type="entry name" value="TRANSLOCATION AND ASSEMBLY MODULE SUBUNIT TAMA"/>
    <property type="match status" value="1"/>
</dbReference>
<dbReference type="AlphaFoldDB" id="G7UU66"/>
<evidence type="ECO:0000256" key="2">
    <source>
        <dbReference type="ARBA" id="ARBA00010248"/>
    </source>
</evidence>
<evidence type="ECO:0000256" key="9">
    <source>
        <dbReference type="ARBA" id="ARBA00033063"/>
    </source>
</evidence>
<dbReference type="Gene3D" id="3.10.20.310">
    <property type="entry name" value="membrane protein fhac"/>
    <property type="match status" value="3"/>
</dbReference>
<evidence type="ECO:0000256" key="6">
    <source>
        <dbReference type="ARBA" id="ARBA00022729"/>
    </source>
</evidence>
<dbReference type="HOGENOM" id="CLU_018618_1_0_6"/>
<keyword evidence="6 12" id="KW-0732">Signal</keyword>
<feature type="domain" description="TamA POTRA" evidence="15">
    <location>
        <begin position="27"/>
        <end position="99"/>
    </location>
</feature>
<feature type="compositionally biased region" description="Low complexity" evidence="11">
    <location>
        <begin position="153"/>
        <end position="173"/>
    </location>
</feature>
<dbReference type="RefSeq" id="WP_014159133.1">
    <property type="nucleotide sequence ID" value="NC_016147.2"/>
</dbReference>
<keyword evidence="4" id="KW-1134">Transmembrane beta strand</keyword>
<keyword evidence="17" id="KW-1185">Reference proteome</keyword>
<feature type="signal peptide" evidence="12">
    <location>
        <begin position="1"/>
        <end position="21"/>
    </location>
</feature>
<dbReference type="Pfam" id="PF07244">
    <property type="entry name" value="POTRA"/>
    <property type="match status" value="1"/>
</dbReference>
<dbReference type="PANTHER" id="PTHR12815">
    <property type="entry name" value="SORTING AND ASSEMBLY MACHINERY SAMM50 PROTEIN FAMILY MEMBER"/>
    <property type="match status" value="1"/>
</dbReference>
<feature type="domain" description="POTRA" evidence="14">
    <location>
        <begin position="203"/>
        <end position="266"/>
    </location>
</feature>
<evidence type="ECO:0000256" key="10">
    <source>
        <dbReference type="ARBA" id="ARBA00093548"/>
    </source>
</evidence>
<name>G7UU66_PSEUP</name>
<evidence type="ECO:0000256" key="3">
    <source>
        <dbReference type="ARBA" id="ARBA00015419"/>
    </source>
</evidence>
<reference evidence="16 17" key="1">
    <citation type="journal article" date="2012" name="J. Bacteriol.">
        <title>Complete Genome Sequence of the BTEX-Degrading Bacterium Pseudoxanthomonas spadix BD-a59.</title>
        <authorList>
            <person name="Lee S.H."/>
            <person name="Jin H.M."/>
            <person name="Lee H.J."/>
            <person name="Kim J.M."/>
            <person name="Jeon C.O."/>
        </authorList>
    </citation>
    <scope>NUCLEOTIDE SEQUENCE [LARGE SCALE GENOMIC DNA]</scope>
    <source>
        <strain evidence="16 17">BD-a59</strain>
    </source>
</reference>
<dbReference type="GO" id="GO:0009279">
    <property type="term" value="C:cell outer membrane"/>
    <property type="evidence" value="ECO:0007669"/>
    <property type="project" value="UniProtKB-SubCell"/>
</dbReference>
<dbReference type="GO" id="GO:0097347">
    <property type="term" value="C:TAM protein secretion complex"/>
    <property type="evidence" value="ECO:0007669"/>
    <property type="project" value="TreeGrafter"/>
</dbReference>
<keyword evidence="5" id="KW-0812">Transmembrane</keyword>
<evidence type="ECO:0000259" key="14">
    <source>
        <dbReference type="Pfam" id="PF07244"/>
    </source>
</evidence>
<sequence>MRVLAPLAIAAMLLMPAVSFAAVIVDQVQIKGLDENDEVQRAMAENIRVALTLNDALGRRLGEARLEYLLERTRDQAAAALEPFGYYSPTVEVTSSRRDAEVTGSGAEAASGAPAQQQDQDDADEDAAGQVQRDGGDADGKITTVTAPADVPADAGKGAVARQAAGAANAAGARSTRPRSPAEHMTVTVTVSPGEPVRVRQADIHIDGQGHDDRYLARDLKDFAPRVGQVFDHQTYEASKLRIVRRLAERGYLDADFQQRRVAITRAEHAADIQLSWISGIRYDMGPTIFHQDYFRPGLLNQLVYWEEGSYYHQGKLDRLRQSLVALDYFSSIGIAPNPDAAVDGRVPIEVNLKLAPRTIYQYGLSYGTEYGAGFLAGVERRYLNRRGHKLKTLLDYAQNRKALTTSYRIPAFAWLDGWYTAAAQLYEEQTDYIDARRIELIGSRSGQLNENWTLTASVHALRERWLFQLADEDGDGAEAAAPYRYATYVYPQMEAQYINVDDRLFPRSGLNANMAVRGGLNGVGSDTDFSQIHLAGRWYKGLGLNDRLIVRGELGYTSAGSQDALPPSLRFYAGGDNSIRGYQYREVGPRVRTTGGQYSVGGNKLVTGSVEYEHYYKGGPFGGAIFVDSGTAYNDSPDFRTGVGIGVRYKSPIGPVRVDIAHGLDDADSIVQLYLSIGVAL</sequence>
<evidence type="ECO:0000313" key="17">
    <source>
        <dbReference type="Proteomes" id="UP000005870"/>
    </source>
</evidence>
<feature type="chain" id="PRO_5003504441" description="Translocation and assembly module subunit TamA" evidence="12">
    <location>
        <begin position="22"/>
        <end position="682"/>
    </location>
</feature>
<feature type="domain" description="Bacterial surface antigen (D15)" evidence="13">
    <location>
        <begin position="492"/>
        <end position="679"/>
    </location>
</feature>
<organism evidence="16 17">
    <name type="scientific">Pseudoxanthomonas spadix (strain BD-a59)</name>
    <dbReference type="NCBI Taxonomy" id="1045855"/>
    <lineage>
        <taxon>Bacteria</taxon>
        <taxon>Pseudomonadati</taxon>
        <taxon>Pseudomonadota</taxon>
        <taxon>Gammaproteobacteria</taxon>
        <taxon>Lysobacterales</taxon>
        <taxon>Lysobacteraceae</taxon>
        <taxon>Pseudoxanthomonas</taxon>
    </lineage>
</organism>
<dbReference type="eggNOG" id="COG0729">
    <property type="taxonomic scope" value="Bacteria"/>
</dbReference>